<reference evidence="2 3" key="1">
    <citation type="submission" date="2017-06" db="EMBL/GenBank/DDBJ databases">
        <title>Genome sequencing of cyanobaciteial culture collection at National Institute for Environmental Studies (NIES).</title>
        <authorList>
            <person name="Hirose Y."/>
            <person name="Shimura Y."/>
            <person name="Fujisawa T."/>
            <person name="Nakamura Y."/>
            <person name="Kawachi M."/>
        </authorList>
    </citation>
    <scope>NUCLEOTIDE SEQUENCE [LARGE SCALE GENOMIC DNA]</scope>
    <source>
        <strain evidence="2 3">NIES-2135</strain>
    </source>
</reference>
<accession>A0A1Z4J976</accession>
<feature type="domain" description="NIL" evidence="1">
    <location>
        <begin position="11"/>
        <end position="85"/>
    </location>
</feature>
<keyword evidence="3" id="KW-1185">Reference proteome</keyword>
<dbReference type="SMART" id="SM00930">
    <property type="entry name" value="NIL"/>
    <property type="match status" value="1"/>
</dbReference>
<dbReference type="AlphaFoldDB" id="A0A1Z4J976"/>
<gene>
    <name evidence="2" type="ORF">NIES2135_00200</name>
</gene>
<dbReference type="InterPro" id="IPR045865">
    <property type="entry name" value="ACT-like_dom_sf"/>
</dbReference>
<dbReference type="Pfam" id="PF09383">
    <property type="entry name" value="NIL"/>
    <property type="match status" value="1"/>
</dbReference>
<proteinExistence type="predicted"/>
<evidence type="ECO:0000313" key="3">
    <source>
        <dbReference type="Proteomes" id="UP000217895"/>
    </source>
</evidence>
<evidence type="ECO:0000259" key="1">
    <source>
        <dbReference type="SMART" id="SM00930"/>
    </source>
</evidence>
<evidence type="ECO:0000313" key="2">
    <source>
        <dbReference type="EMBL" id="BAY53218.1"/>
    </source>
</evidence>
<dbReference type="InterPro" id="IPR018449">
    <property type="entry name" value="NIL_domain"/>
</dbReference>
<dbReference type="EMBL" id="AP018203">
    <property type="protein sequence ID" value="BAY53218.1"/>
    <property type="molecule type" value="Genomic_DNA"/>
</dbReference>
<organism evidence="2 3">
    <name type="scientific">Leptolyngbya boryana NIES-2135</name>
    <dbReference type="NCBI Taxonomy" id="1973484"/>
    <lineage>
        <taxon>Bacteria</taxon>
        <taxon>Bacillati</taxon>
        <taxon>Cyanobacteriota</taxon>
        <taxon>Cyanophyceae</taxon>
        <taxon>Leptolyngbyales</taxon>
        <taxon>Leptolyngbyaceae</taxon>
        <taxon>Leptolyngbya group</taxon>
        <taxon>Leptolyngbya</taxon>
    </lineage>
</organism>
<dbReference type="Proteomes" id="UP000217895">
    <property type="component" value="Chromosome"/>
</dbReference>
<sequence>MQSVSRYDRHIRVRIHLQIPMIYRHQPVISDLISVSGLAVNITAAMLGSNTDDCGYFDLELRGTPQQISHGLAHLKSLDLKVIGKPNSDGDEWHY</sequence>
<dbReference type="Gene3D" id="3.30.70.260">
    <property type="match status" value="1"/>
</dbReference>
<protein>
    <recommendedName>
        <fullName evidence="1">NIL domain-containing protein</fullName>
    </recommendedName>
</protein>
<dbReference type="SUPFAM" id="SSF55021">
    <property type="entry name" value="ACT-like"/>
    <property type="match status" value="1"/>
</dbReference>
<name>A0A1Z4J976_LEPBY</name>